<evidence type="ECO:0000313" key="2">
    <source>
        <dbReference type="Proteomes" id="UP001596087"/>
    </source>
</evidence>
<evidence type="ECO:0000313" key="1">
    <source>
        <dbReference type="EMBL" id="MFC5177937.1"/>
    </source>
</evidence>
<proteinExistence type="predicted"/>
<dbReference type="EMBL" id="JBHSKD010000018">
    <property type="protein sequence ID" value="MFC5177937.1"/>
    <property type="molecule type" value="Genomic_DNA"/>
</dbReference>
<gene>
    <name evidence="1" type="ORF">ACFPGP_14735</name>
</gene>
<accession>A0ABW0BLY8</accession>
<protein>
    <submittedName>
        <fullName evidence="1">DUF3000 domain-containing protein</fullName>
    </submittedName>
</protein>
<keyword evidence="2" id="KW-1185">Reference proteome</keyword>
<dbReference type="Pfam" id="PF11452">
    <property type="entry name" value="DUF3000"/>
    <property type="match status" value="1"/>
</dbReference>
<sequence length="211" mass="22182">MVVRQETHPGTGADSHPPEFREAVARLHAARLRPEVLCEEMPAPQRIAPHAAALSADVTVDDTDVGTGRIILLHDPAGNDAWNGTFRIVGYARAEIELELITDPMLAAVAWSWLVEALDAHGAAFTAASGTVTRVATESFGGMADEAGTAQIEVRASWTPVVDEDAALAVPDIAAHVEAWGELLCTAAGLPPVPEGVTAMPSRRGQRGSGR</sequence>
<dbReference type="Proteomes" id="UP001596087">
    <property type="component" value="Unassembled WGS sequence"/>
</dbReference>
<dbReference type="RefSeq" id="WP_378591396.1">
    <property type="nucleotide sequence ID" value="NZ_JBHSKD010000018.1"/>
</dbReference>
<name>A0ABW0BLY8_9ACTN</name>
<organism evidence="1 2">
    <name type="scientific">Nocardioides taihuensis</name>
    <dbReference type="NCBI Taxonomy" id="1835606"/>
    <lineage>
        <taxon>Bacteria</taxon>
        <taxon>Bacillati</taxon>
        <taxon>Actinomycetota</taxon>
        <taxon>Actinomycetes</taxon>
        <taxon>Propionibacteriales</taxon>
        <taxon>Nocardioidaceae</taxon>
        <taxon>Nocardioides</taxon>
    </lineage>
</organism>
<dbReference type="InterPro" id="IPR021555">
    <property type="entry name" value="DUF3000"/>
</dbReference>
<reference evidence="2" key="1">
    <citation type="journal article" date="2019" name="Int. J. Syst. Evol. Microbiol.">
        <title>The Global Catalogue of Microorganisms (GCM) 10K type strain sequencing project: providing services to taxonomists for standard genome sequencing and annotation.</title>
        <authorList>
            <consortium name="The Broad Institute Genomics Platform"/>
            <consortium name="The Broad Institute Genome Sequencing Center for Infectious Disease"/>
            <person name="Wu L."/>
            <person name="Ma J."/>
        </authorList>
    </citation>
    <scope>NUCLEOTIDE SEQUENCE [LARGE SCALE GENOMIC DNA]</scope>
    <source>
        <strain evidence="2">DFY41</strain>
    </source>
</reference>
<comment type="caution">
    <text evidence="1">The sequence shown here is derived from an EMBL/GenBank/DDBJ whole genome shotgun (WGS) entry which is preliminary data.</text>
</comment>